<keyword evidence="1" id="KW-0812">Transmembrane</keyword>
<dbReference type="RefSeq" id="WP_067385891.1">
    <property type="nucleotide sequence ID" value="NZ_CP015839.1"/>
</dbReference>
<dbReference type="OrthoDB" id="6088936at2"/>
<sequence length="147" mass="16345">MSQTLTSLLEVSIDFDQSHLFFPRLVLGLLAGMLVLIVALNYGRLVEIVRTRGAGLAFFEENADKFRLFSTLALVVAYFIAMDYVGQLFPNTGLGFLFSSMAFMFSLSLVYVHEVTRRVLLVISANALIAPLVAWYVLGTLFNITLP</sequence>
<evidence type="ECO:0000313" key="3">
    <source>
        <dbReference type="EMBL" id="ANG64359.1"/>
    </source>
</evidence>
<feature type="domain" description="DUF1468" evidence="2">
    <location>
        <begin position="21"/>
        <end position="147"/>
    </location>
</feature>
<proteinExistence type="predicted"/>
<feature type="transmembrane region" description="Helical" evidence="1">
    <location>
        <begin position="66"/>
        <end position="86"/>
    </location>
</feature>
<organism evidence="3 4">
    <name type="scientific">Marinobacterium aestuarii</name>
    <dbReference type="NCBI Taxonomy" id="1821621"/>
    <lineage>
        <taxon>Bacteria</taxon>
        <taxon>Pseudomonadati</taxon>
        <taxon>Pseudomonadota</taxon>
        <taxon>Gammaproteobacteria</taxon>
        <taxon>Oceanospirillales</taxon>
        <taxon>Oceanospirillaceae</taxon>
        <taxon>Marinobacterium</taxon>
    </lineage>
</organism>
<evidence type="ECO:0000256" key="1">
    <source>
        <dbReference type="SAM" id="Phobius"/>
    </source>
</evidence>
<dbReference type="InterPro" id="IPR009936">
    <property type="entry name" value="DUF1468"/>
</dbReference>
<dbReference type="KEGG" id="mars:A8C75_19015"/>
<name>A0A1A9F3L8_9GAMM</name>
<reference evidence="3 4" key="2">
    <citation type="journal article" date="2018" name="Int. J. Syst. Evol. Microbiol.">
        <title>Marinobacterium aestuarii sp. nov., a benzene-degrading marine bacterium isolated from estuary sediment.</title>
        <authorList>
            <person name="Bae S.S."/>
            <person name="Jung J."/>
            <person name="Chung D."/>
            <person name="Baek K."/>
        </authorList>
    </citation>
    <scope>NUCLEOTIDE SEQUENCE [LARGE SCALE GENOMIC DNA]</scope>
    <source>
        <strain evidence="3 4">ST58-10</strain>
    </source>
</reference>
<evidence type="ECO:0000313" key="4">
    <source>
        <dbReference type="Proteomes" id="UP000078070"/>
    </source>
</evidence>
<feature type="transmembrane region" description="Helical" evidence="1">
    <location>
        <begin position="20"/>
        <end position="45"/>
    </location>
</feature>
<accession>A0A1A9F3L8</accession>
<protein>
    <submittedName>
        <fullName evidence="3">Tripartite tricarboxylate transporter</fullName>
    </submittedName>
</protein>
<dbReference type="Proteomes" id="UP000078070">
    <property type="component" value="Chromosome"/>
</dbReference>
<reference evidence="4" key="1">
    <citation type="submission" date="2016-05" db="EMBL/GenBank/DDBJ databases">
        <authorList>
            <person name="Baek K."/>
            <person name="Yang S.-J."/>
        </authorList>
    </citation>
    <scope>NUCLEOTIDE SEQUENCE [LARGE SCALE GENOMIC DNA]</scope>
    <source>
        <strain evidence="4">ST58-10</strain>
    </source>
</reference>
<evidence type="ECO:0000259" key="2">
    <source>
        <dbReference type="Pfam" id="PF07331"/>
    </source>
</evidence>
<dbReference type="Pfam" id="PF07331">
    <property type="entry name" value="TctB"/>
    <property type="match status" value="1"/>
</dbReference>
<keyword evidence="1" id="KW-1133">Transmembrane helix</keyword>
<dbReference type="EMBL" id="CP015839">
    <property type="protein sequence ID" value="ANG64359.1"/>
    <property type="molecule type" value="Genomic_DNA"/>
</dbReference>
<feature type="transmembrane region" description="Helical" evidence="1">
    <location>
        <begin position="119"/>
        <end position="138"/>
    </location>
</feature>
<keyword evidence="1" id="KW-0472">Membrane</keyword>
<feature type="transmembrane region" description="Helical" evidence="1">
    <location>
        <begin position="92"/>
        <end position="112"/>
    </location>
</feature>
<gene>
    <name evidence="3" type="ORF">A8C75_19015</name>
</gene>
<dbReference type="STRING" id="1821621.A8C75_19015"/>
<keyword evidence="4" id="KW-1185">Reference proteome</keyword>
<dbReference type="AlphaFoldDB" id="A0A1A9F3L8"/>